<gene>
    <name evidence="1" type="ORF">SAMN04488087_0574</name>
</gene>
<keyword evidence="2" id="KW-1185">Reference proteome</keyword>
<sequence>MNNMPQNIQHLLGPTGASALLGARRPHTPEEAARQFEELLLRQFVQVMTRNLFRESLTGDEAPGWLSTYRDAQRDALTDVLARHLAEQGRLGIAELLLRQWQQSGYLPPSDNEPESNP</sequence>
<proteinExistence type="predicted"/>
<dbReference type="AlphaFoldDB" id="A0A1M6QDI5"/>
<keyword evidence="1" id="KW-0969">Cilium</keyword>
<reference evidence="2" key="1">
    <citation type="submission" date="2016-11" db="EMBL/GenBank/DDBJ databases">
        <authorList>
            <person name="Varghese N."/>
            <person name="Submissions S."/>
        </authorList>
    </citation>
    <scope>NUCLEOTIDE SEQUENCE [LARGE SCALE GENOMIC DNA]</scope>
    <source>
        <strain evidence="2">DSM 22212</strain>
    </source>
</reference>
<dbReference type="STRING" id="633813.SAMN04488087_0574"/>
<evidence type="ECO:0000313" key="1">
    <source>
        <dbReference type="EMBL" id="SHK18235.1"/>
    </source>
</evidence>
<organism evidence="1 2">
    <name type="scientific">Rhodothermus profundi</name>
    <dbReference type="NCBI Taxonomy" id="633813"/>
    <lineage>
        <taxon>Bacteria</taxon>
        <taxon>Pseudomonadati</taxon>
        <taxon>Rhodothermota</taxon>
        <taxon>Rhodothermia</taxon>
        <taxon>Rhodothermales</taxon>
        <taxon>Rhodothermaceae</taxon>
        <taxon>Rhodothermus</taxon>
    </lineage>
</organism>
<evidence type="ECO:0000313" key="2">
    <source>
        <dbReference type="Proteomes" id="UP000185812"/>
    </source>
</evidence>
<keyword evidence="1" id="KW-0966">Cell projection</keyword>
<dbReference type="EMBL" id="FRAU01000001">
    <property type="protein sequence ID" value="SHK18235.1"/>
    <property type="molecule type" value="Genomic_DNA"/>
</dbReference>
<accession>A0A1M6QDI5</accession>
<protein>
    <submittedName>
        <fullName evidence="1">Flagellar protein FlgJ</fullName>
    </submittedName>
</protein>
<keyword evidence="1" id="KW-0282">Flagellum</keyword>
<name>A0A1M6QDI5_9BACT</name>
<dbReference type="Proteomes" id="UP000185812">
    <property type="component" value="Unassembled WGS sequence"/>
</dbReference>